<evidence type="ECO:0000256" key="1">
    <source>
        <dbReference type="SAM" id="MobiDB-lite"/>
    </source>
</evidence>
<gene>
    <name evidence="2" type="ORF">D6D20_05040</name>
</gene>
<accession>A0A4S8Z1B9</accession>
<reference evidence="2 3" key="1">
    <citation type="submission" date="2018-10" db="EMBL/GenBank/DDBJ databases">
        <title>Fifty Aureobasidium pullulans genomes reveal a recombining polyextremotolerant generalist.</title>
        <authorList>
            <person name="Gostincar C."/>
            <person name="Turk M."/>
            <person name="Zajc J."/>
            <person name="Gunde-Cimerman N."/>
        </authorList>
    </citation>
    <scope>NUCLEOTIDE SEQUENCE [LARGE SCALE GENOMIC DNA]</scope>
    <source>
        <strain evidence="2 3">EXF-10751</strain>
    </source>
</reference>
<feature type="region of interest" description="Disordered" evidence="1">
    <location>
        <begin position="214"/>
        <end position="246"/>
    </location>
</feature>
<evidence type="ECO:0000313" key="3">
    <source>
        <dbReference type="Proteomes" id="UP000310421"/>
    </source>
</evidence>
<proteinExistence type="predicted"/>
<dbReference type="Proteomes" id="UP000310421">
    <property type="component" value="Unassembled WGS sequence"/>
</dbReference>
<name>A0A4S8Z1B9_AURPU</name>
<organism evidence="2 3">
    <name type="scientific">Aureobasidium pullulans</name>
    <name type="common">Black yeast</name>
    <name type="synonym">Pullularia pullulans</name>
    <dbReference type="NCBI Taxonomy" id="5580"/>
    <lineage>
        <taxon>Eukaryota</taxon>
        <taxon>Fungi</taxon>
        <taxon>Dikarya</taxon>
        <taxon>Ascomycota</taxon>
        <taxon>Pezizomycotina</taxon>
        <taxon>Dothideomycetes</taxon>
        <taxon>Dothideomycetidae</taxon>
        <taxon>Dothideales</taxon>
        <taxon>Saccotheciaceae</taxon>
        <taxon>Aureobasidium</taxon>
    </lineage>
</organism>
<sequence>MQHFFSHCRRICQTALMSHQLHNAVSRTGIDSEFFVGVVGSASLCAKLYKDLENYQESAVLSSAHLMYLEKEFRLMCTAFTVIAVVFQEQQSLWTRSATTTIERAQDQCLKAASFFDGLDVKNNPISVLPSEPLYRELHTLSKRMHEQRISLCLLAGVLGLLRFGPLVHGSEEGPRAGDLAVYRERCFAEVRERLKLQQASYRELCKDLPKSESRQDDIAGVQPEKLSDDLSTTHSTTGVSTPAEDWSDIGSDVTKTDHTSAIAVKNLQFCEGLIETMNNKIKKLQTFACDSDPVSAERREVLHRLIDEFVFEVLHVLKAPVPFQDHDDTDSEHDSQSDSGSIPEHILTELDLEHCLDVIRDFESVVEEIQEQPDQGNCWVLVKPHNVKHLHAVYGRLVFILLDWAPAPFQKGCPFSDPDQARKPRAAEECPQRPAWAVKKYPDIEREEVVESASSNSIDQGLQKIIELMSSDPTDKDVTKLVFFWTSLDEFNGLKREDVI</sequence>
<evidence type="ECO:0000313" key="2">
    <source>
        <dbReference type="EMBL" id="THW61519.1"/>
    </source>
</evidence>
<dbReference type="AlphaFoldDB" id="A0A4S8Z1B9"/>
<comment type="caution">
    <text evidence="2">The sequence shown here is derived from an EMBL/GenBank/DDBJ whole genome shotgun (WGS) entry which is preliminary data.</text>
</comment>
<protein>
    <submittedName>
        <fullName evidence="2">Uncharacterized protein</fullName>
    </submittedName>
</protein>
<dbReference type="EMBL" id="QZAN01000048">
    <property type="protein sequence ID" value="THW61519.1"/>
    <property type="molecule type" value="Genomic_DNA"/>
</dbReference>